<dbReference type="PANTHER" id="PTHR46124">
    <property type="entry name" value="D-AMINOACYL-TRNA DEACYLASE"/>
    <property type="match status" value="1"/>
</dbReference>
<dbReference type="EMBL" id="CP024962">
    <property type="protein sequence ID" value="ATZ16065.1"/>
    <property type="molecule type" value="Genomic_DNA"/>
</dbReference>
<dbReference type="Proteomes" id="UP000232222">
    <property type="component" value="Chromosome"/>
</dbReference>
<dbReference type="GO" id="GO:0005829">
    <property type="term" value="C:cytosol"/>
    <property type="evidence" value="ECO:0007669"/>
    <property type="project" value="TreeGrafter"/>
</dbReference>
<dbReference type="Gene3D" id="3.20.20.140">
    <property type="entry name" value="Metal-dependent hydrolases"/>
    <property type="match status" value="1"/>
</dbReference>
<gene>
    <name evidence="3" type="primary">tatD</name>
    <name evidence="3" type="ORF">EFREU_v1c00380</name>
</gene>
<name>A0A2K8NQE4_9MOLU</name>
<sequence>MAGIYDVHCHLNDNLYIELDISSSELVRDAKDSGIDLLNCVGYDVKSSKLAIIQAEKNSQVYALVGIHPNEAHLFSDEAVEQIDFLANANKVVGIGEIGLDYSRSKRYKDRQRKIFRDQLNLAIKHNLPVCLHFHDDGSDQVYRDGLKILKEFPKLKGAMLHSFAGPWAVAEEFLNLGCYLSFNGDITNNKNMREAATRIPWNRMLVESDAPYKAPRPYEKKINYPRFLPVVINVIASLRNVSSEVVIATTSDNGRELFGLNGKKDA</sequence>
<dbReference type="PANTHER" id="PTHR46124:SF2">
    <property type="entry name" value="D-AMINOACYL-TRNA DEACYLASE"/>
    <property type="match status" value="1"/>
</dbReference>
<accession>A0A2K8NQE4</accession>
<dbReference type="GO" id="GO:0046872">
    <property type="term" value="F:metal ion binding"/>
    <property type="evidence" value="ECO:0007669"/>
    <property type="project" value="UniProtKB-KW"/>
</dbReference>
<dbReference type="GO" id="GO:0016788">
    <property type="term" value="F:hydrolase activity, acting on ester bonds"/>
    <property type="evidence" value="ECO:0007669"/>
    <property type="project" value="InterPro"/>
</dbReference>
<dbReference type="OrthoDB" id="9810005at2"/>
<dbReference type="RefSeq" id="WP_100609031.1">
    <property type="nucleotide sequence ID" value="NZ_CP024962.1"/>
</dbReference>
<dbReference type="CDD" id="cd01310">
    <property type="entry name" value="TatD_DNAse"/>
    <property type="match status" value="1"/>
</dbReference>
<evidence type="ECO:0000256" key="2">
    <source>
        <dbReference type="ARBA" id="ARBA00022801"/>
    </source>
</evidence>
<dbReference type="InterPro" id="IPR032466">
    <property type="entry name" value="Metal_Hydrolase"/>
</dbReference>
<dbReference type="Pfam" id="PF01026">
    <property type="entry name" value="TatD_DNase"/>
    <property type="match status" value="1"/>
</dbReference>
<protein>
    <submittedName>
        <fullName evidence="3">Mg-dependent DNase</fullName>
    </submittedName>
</protein>
<dbReference type="FunFam" id="3.20.20.140:FF:000005">
    <property type="entry name" value="TatD family hydrolase"/>
    <property type="match status" value="1"/>
</dbReference>
<evidence type="ECO:0000256" key="1">
    <source>
        <dbReference type="ARBA" id="ARBA00022723"/>
    </source>
</evidence>
<keyword evidence="2" id="KW-0378">Hydrolase</keyword>
<evidence type="ECO:0000313" key="4">
    <source>
        <dbReference type="Proteomes" id="UP000232222"/>
    </source>
</evidence>
<reference evidence="3 4" key="1">
    <citation type="submission" date="2017-11" db="EMBL/GenBank/DDBJ databases">
        <title>Genome sequence of Entomoplasma freundtii BARC 318 (ATCC 51999).</title>
        <authorList>
            <person name="Lo W.-S."/>
            <person name="Gasparich G.E."/>
            <person name="Kuo C.-H."/>
        </authorList>
    </citation>
    <scope>NUCLEOTIDE SEQUENCE [LARGE SCALE GENOMIC DNA]</scope>
    <source>
        <strain evidence="3 4">BARC 318</strain>
    </source>
</reference>
<dbReference type="PIRSF" id="PIRSF005902">
    <property type="entry name" value="DNase_TatD"/>
    <property type="match status" value="1"/>
</dbReference>
<keyword evidence="1" id="KW-0479">Metal-binding</keyword>
<evidence type="ECO:0000313" key="3">
    <source>
        <dbReference type="EMBL" id="ATZ16065.1"/>
    </source>
</evidence>
<proteinExistence type="predicted"/>
<dbReference type="KEGG" id="efr:EFREU_v1c00380"/>
<keyword evidence="4" id="KW-1185">Reference proteome</keyword>
<dbReference type="SUPFAM" id="SSF51556">
    <property type="entry name" value="Metallo-dependent hydrolases"/>
    <property type="match status" value="1"/>
</dbReference>
<dbReference type="InterPro" id="IPR001130">
    <property type="entry name" value="TatD-like"/>
</dbReference>
<organism evidence="3 4">
    <name type="scientific">Entomoplasma freundtii</name>
    <dbReference type="NCBI Taxonomy" id="74700"/>
    <lineage>
        <taxon>Bacteria</taxon>
        <taxon>Bacillati</taxon>
        <taxon>Mycoplasmatota</taxon>
        <taxon>Mollicutes</taxon>
        <taxon>Entomoplasmatales</taxon>
        <taxon>Entomoplasmataceae</taxon>
        <taxon>Entomoplasma</taxon>
    </lineage>
</organism>
<dbReference type="AlphaFoldDB" id="A0A2K8NQE4"/>